<comment type="caution">
    <text evidence="2">The sequence shown here is derived from an EMBL/GenBank/DDBJ whole genome shotgun (WGS) entry which is preliminary data.</text>
</comment>
<keyword evidence="1" id="KW-0732">Signal</keyword>
<name>A0AAE0YPW1_9GAST</name>
<dbReference type="PROSITE" id="PS51257">
    <property type="entry name" value="PROKAR_LIPOPROTEIN"/>
    <property type="match status" value="1"/>
</dbReference>
<dbReference type="Proteomes" id="UP001283361">
    <property type="component" value="Unassembled WGS sequence"/>
</dbReference>
<feature type="chain" id="PRO_5042062508" evidence="1">
    <location>
        <begin position="22"/>
        <end position="127"/>
    </location>
</feature>
<organism evidence="2 3">
    <name type="scientific">Elysia crispata</name>
    <name type="common">lettuce slug</name>
    <dbReference type="NCBI Taxonomy" id="231223"/>
    <lineage>
        <taxon>Eukaryota</taxon>
        <taxon>Metazoa</taxon>
        <taxon>Spiralia</taxon>
        <taxon>Lophotrochozoa</taxon>
        <taxon>Mollusca</taxon>
        <taxon>Gastropoda</taxon>
        <taxon>Heterobranchia</taxon>
        <taxon>Euthyneura</taxon>
        <taxon>Panpulmonata</taxon>
        <taxon>Sacoglossa</taxon>
        <taxon>Placobranchoidea</taxon>
        <taxon>Plakobranchidae</taxon>
        <taxon>Elysia</taxon>
    </lineage>
</organism>
<protein>
    <submittedName>
        <fullName evidence="2">Uncharacterized protein</fullName>
    </submittedName>
</protein>
<reference evidence="2" key="1">
    <citation type="journal article" date="2023" name="G3 (Bethesda)">
        <title>A reference genome for the long-term kleptoplast-retaining sea slug Elysia crispata morphotype clarki.</title>
        <authorList>
            <person name="Eastman K.E."/>
            <person name="Pendleton A.L."/>
            <person name="Shaikh M.A."/>
            <person name="Suttiyut T."/>
            <person name="Ogas R."/>
            <person name="Tomko P."/>
            <person name="Gavelis G."/>
            <person name="Widhalm J.R."/>
            <person name="Wisecaver J.H."/>
        </authorList>
    </citation>
    <scope>NUCLEOTIDE SEQUENCE</scope>
    <source>
        <strain evidence="2">ECLA1</strain>
    </source>
</reference>
<sequence>MEILTRISIVLAALSIVGVSCDGHGHTHSACQLRLKECTDTFDKNRHFENSLDDYLACLLPIDCSSSEADALAYKQIVDEVKWSLKNYNEFDYDRKSGSSSLHFCSLLMVLSVAAWAVGKHLLPASF</sequence>
<evidence type="ECO:0000313" key="3">
    <source>
        <dbReference type="Proteomes" id="UP001283361"/>
    </source>
</evidence>
<dbReference type="EMBL" id="JAWDGP010005687">
    <property type="protein sequence ID" value="KAK3753967.1"/>
    <property type="molecule type" value="Genomic_DNA"/>
</dbReference>
<dbReference type="AlphaFoldDB" id="A0AAE0YPW1"/>
<accession>A0AAE0YPW1</accession>
<keyword evidence="3" id="KW-1185">Reference proteome</keyword>
<gene>
    <name evidence="2" type="ORF">RRG08_006347</name>
</gene>
<feature type="signal peptide" evidence="1">
    <location>
        <begin position="1"/>
        <end position="21"/>
    </location>
</feature>
<evidence type="ECO:0000313" key="2">
    <source>
        <dbReference type="EMBL" id="KAK3753967.1"/>
    </source>
</evidence>
<proteinExistence type="predicted"/>
<evidence type="ECO:0000256" key="1">
    <source>
        <dbReference type="SAM" id="SignalP"/>
    </source>
</evidence>